<reference evidence="2" key="1">
    <citation type="journal article" date="2014" name="Front. Microbiol.">
        <title>High frequency of phylogenetically diverse reductive dehalogenase-homologous genes in deep subseafloor sedimentary metagenomes.</title>
        <authorList>
            <person name="Kawai M."/>
            <person name="Futagami T."/>
            <person name="Toyoda A."/>
            <person name="Takaki Y."/>
            <person name="Nishi S."/>
            <person name="Hori S."/>
            <person name="Arai W."/>
            <person name="Tsubouchi T."/>
            <person name="Morono Y."/>
            <person name="Uchiyama I."/>
            <person name="Ito T."/>
            <person name="Fujiyama A."/>
            <person name="Inagaki F."/>
            <person name="Takami H."/>
        </authorList>
    </citation>
    <scope>NUCLEOTIDE SEQUENCE</scope>
    <source>
        <strain evidence="2">Expedition CK06-06</strain>
    </source>
</reference>
<feature type="non-terminal residue" evidence="2">
    <location>
        <position position="93"/>
    </location>
</feature>
<gene>
    <name evidence="2" type="ORF">S03H2_13609</name>
</gene>
<proteinExistence type="predicted"/>
<accession>X1G187</accession>
<evidence type="ECO:0000256" key="1">
    <source>
        <dbReference type="SAM" id="Coils"/>
    </source>
</evidence>
<comment type="caution">
    <text evidence="2">The sequence shown here is derived from an EMBL/GenBank/DDBJ whole genome shotgun (WGS) entry which is preliminary data.</text>
</comment>
<name>X1G187_9ZZZZ</name>
<sequence>MQNLLLDCLKQRFQHQNHLQRAYDNIDEILNDDVLEIQIKAQFLVQQSEAINDKFKEMQLDIKIKKLEDEKDNLKIDRDRITLSLRREKEEKD</sequence>
<dbReference type="AlphaFoldDB" id="X1G187"/>
<keyword evidence="1" id="KW-0175">Coiled coil</keyword>
<organism evidence="2">
    <name type="scientific">marine sediment metagenome</name>
    <dbReference type="NCBI Taxonomy" id="412755"/>
    <lineage>
        <taxon>unclassified sequences</taxon>
        <taxon>metagenomes</taxon>
        <taxon>ecological metagenomes</taxon>
    </lineage>
</organism>
<protein>
    <submittedName>
        <fullName evidence="2">Uncharacterized protein</fullName>
    </submittedName>
</protein>
<evidence type="ECO:0000313" key="2">
    <source>
        <dbReference type="EMBL" id="GAH38550.1"/>
    </source>
</evidence>
<feature type="coiled-coil region" evidence="1">
    <location>
        <begin position="57"/>
        <end position="91"/>
    </location>
</feature>
<dbReference type="EMBL" id="BARU01006906">
    <property type="protein sequence ID" value="GAH38550.1"/>
    <property type="molecule type" value="Genomic_DNA"/>
</dbReference>